<name>A0A4Y7SFC4_COPMI</name>
<evidence type="ECO:0000313" key="13">
    <source>
        <dbReference type="Proteomes" id="UP000298030"/>
    </source>
</evidence>
<evidence type="ECO:0000256" key="2">
    <source>
        <dbReference type="ARBA" id="ARBA00004167"/>
    </source>
</evidence>
<keyword evidence="8" id="KW-0560">Oxidoreductase</keyword>
<keyword evidence="10" id="KW-0503">Monooxygenase</keyword>
<keyword evidence="4" id="KW-0349">Heme</keyword>
<keyword evidence="5" id="KW-0812">Transmembrane</keyword>
<evidence type="ECO:0000256" key="4">
    <source>
        <dbReference type="ARBA" id="ARBA00022617"/>
    </source>
</evidence>
<evidence type="ECO:0000256" key="5">
    <source>
        <dbReference type="ARBA" id="ARBA00022692"/>
    </source>
</evidence>
<evidence type="ECO:0000256" key="10">
    <source>
        <dbReference type="ARBA" id="ARBA00023033"/>
    </source>
</evidence>
<gene>
    <name evidence="12" type="ORF">FA13DRAFT_212420</name>
</gene>
<keyword evidence="6" id="KW-0479">Metal-binding</keyword>
<evidence type="ECO:0000256" key="3">
    <source>
        <dbReference type="ARBA" id="ARBA00010617"/>
    </source>
</evidence>
<dbReference type="InterPro" id="IPR036396">
    <property type="entry name" value="Cyt_P450_sf"/>
</dbReference>
<sequence length="117" mass="12913">MAPSILATIAGLILAGGTAVFTCRKVLKPRNGLPLPPGPPGLPIVGNALDIPREDFWWKYKEWSDEYGSDVIYLNLFGSDVNVLNSLAACKELPGRKYQRWWICAPDSCICRAHTLL</sequence>
<dbReference type="Gene3D" id="1.10.630.10">
    <property type="entry name" value="Cytochrome P450"/>
    <property type="match status" value="1"/>
</dbReference>
<evidence type="ECO:0008006" key="14">
    <source>
        <dbReference type="Google" id="ProtNLM"/>
    </source>
</evidence>
<dbReference type="GO" id="GO:0016020">
    <property type="term" value="C:membrane"/>
    <property type="evidence" value="ECO:0007669"/>
    <property type="project" value="UniProtKB-SubCell"/>
</dbReference>
<dbReference type="GO" id="GO:0004497">
    <property type="term" value="F:monooxygenase activity"/>
    <property type="evidence" value="ECO:0007669"/>
    <property type="project" value="UniProtKB-KW"/>
</dbReference>
<dbReference type="PANTHER" id="PTHR46300">
    <property type="entry name" value="P450, PUTATIVE (EUROFUNG)-RELATED-RELATED"/>
    <property type="match status" value="1"/>
</dbReference>
<dbReference type="EMBL" id="QPFP01000139">
    <property type="protein sequence ID" value="TEB20463.1"/>
    <property type="molecule type" value="Genomic_DNA"/>
</dbReference>
<comment type="subcellular location">
    <subcellularLocation>
        <location evidence="2">Membrane</location>
        <topology evidence="2">Single-pass membrane protein</topology>
    </subcellularLocation>
</comment>
<keyword evidence="11" id="KW-0472">Membrane</keyword>
<keyword evidence="7" id="KW-1133">Transmembrane helix</keyword>
<proteinExistence type="inferred from homology"/>
<dbReference type="AlphaFoldDB" id="A0A4Y7SFC4"/>
<accession>A0A4Y7SFC4</accession>
<comment type="cofactor">
    <cofactor evidence="1">
        <name>heme</name>
        <dbReference type="ChEBI" id="CHEBI:30413"/>
    </cofactor>
</comment>
<evidence type="ECO:0000313" key="12">
    <source>
        <dbReference type="EMBL" id="TEB20463.1"/>
    </source>
</evidence>
<dbReference type="SUPFAM" id="SSF48264">
    <property type="entry name" value="Cytochrome P450"/>
    <property type="match status" value="1"/>
</dbReference>
<evidence type="ECO:0000256" key="8">
    <source>
        <dbReference type="ARBA" id="ARBA00023002"/>
    </source>
</evidence>
<evidence type="ECO:0000256" key="11">
    <source>
        <dbReference type="ARBA" id="ARBA00023136"/>
    </source>
</evidence>
<dbReference type="STRING" id="71717.A0A4Y7SFC4"/>
<evidence type="ECO:0000256" key="7">
    <source>
        <dbReference type="ARBA" id="ARBA00022989"/>
    </source>
</evidence>
<dbReference type="GO" id="GO:0020037">
    <property type="term" value="F:heme binding"/>
    <property type="evidence" value="ECO:0007669"/>
    <property type="project" value="InterPro"/>
</dbReference>
<keyword evidence="9" id="KW-0408">Iron</keyword>
<dbReference type="Proteomes" id="UP000298030">
    <property type="component" value="Unassembled WGS sequence"/>
</dbReference>
<evidence type="ECO:0000256" key="1">
    <source>
        <dbReference type="ARBA" id="ARBA00001971"/>
    </source>
</evidence>
<reference evidence="12 13" key="1">
    <citation type="journal article" date="2019" name="Nat. Ecol. Evol.">
        <title>Megaphylogeny resolves global patterns of mushroom evolution.</title>
        <authorList>
            <person name="Varga T."/>
            <person name="Krizsan K."/>
            <person name="Foldi C."/>
            <person name="Dima B."/>
            <person name="Sanchez-Garcia M."/>
            <person name="Sanchez-Ramirez S."/>
            <person name="Szollosi G.J."/>
            <person name="Szarkandi J.G."/>
            <person name="Papp V."/>
            <person name="Albert L."/>
            <person name="Andreopoulos W."/>
            <person name="Angelini C."/>
            <person name="Antonin V."/>
            <person name="Barry K.W."/>
            <person name="Bougher N.L."/>
            <person name="Buchanan P."/>
            <person name="Buyck B."/>
            <person name="Bense V."/>
            <person name="Catcheside P."/>
            <person name="Chovatia M."/>
            <person name="Cooper J."/>
            <person name="Damon W."/>
            <person name="Desjardin D."/>
            <person name="Finy P."/>
            <person name="Geml J."/>
            <person name="Haridas S."/>
            <person name="Hughes K."/>
            <person name="Justo A."/>
            <person name="Karasinski D."/>
            <person name="Kautmanova I."/>
            <person name="Kiss B."/>
            <person name="Kocsube S."/>
            <person name="Kotiranta H."/>
            <person name="LaButti K.M."/>
            <person name="Lechner B.E."/>
            <person name="Liimatainen K."/>
            <person name="Lipzen A."/>
            <person name="Lukacs Z."/>
            <person name="Mihaltcheva S."/>
            <person name="Morgado L.N."/>
            <person name="Niskanen T."/>
            <person name="Noordeloos M.E."/>
            <person name="Ohm R.A."/>
            <person name="Ortiz-Santana B."/>
            <person name="Ovrebo C."/>
            <person name="Racz N."/>
            <person name="Riley R."/>
            <person name="Savchenko A."/>
            <person name="Shiryaev A."/>
            <person name="Soop K."/>
            <person name="Spirin V."/>
            <person name="Szebenyi C."/>
            <person name="Tomsovsky M."/>
            <person name="Tulloss R.E."/>
            <person name="Uehling J."/>
            <person name="Grigoriev I.V."/>
            <person name="Vagvolgyi C."/>
            <person name="Papp T."/>
            <person name="Martin F.M."/>
            <person name="Miettinen O."/>
            <person name="Hibbett D.S."/>
            <person name="Nagy L.G."/>
        </authorList>
    </citation>
    <scope>NUCLEOTIDE SEQUENCE [LARGE SCALE GENOMIC DNA]</scope>
    <source>
        <strain evidence="12 13">FP101781</strain>
    </source>
</reference>
<dbReference type="GO" id="GO:0005506">
    <property type="term" value="F:iron ion binding"/>
    <property type="evidence" value="ECO:0007669"/>
    <property type="project" value="InterPro"/>
</dbReference>
<comment type="similarity">
    <text evidence="3">Belongs to the cytochrome P450 family.</text>
</comment>
<dbReference type="GO" id="GO:0016705">
    <property type="term" value="F:oxidoreductase activity, acting on paired donors, with incorporation or reduction of molecular oxygen"/>
    <property type="evidence" value="ECO:0007669"/>
    <property type="project" value="InterPro"/>
</dbReference>
<dbReference type="InterPro" id="IPR050364">
    <property type="entry name" value="Cytochrome_P450_fung"/>
</dbReference>
<evidence type="ECO:0000256" key="9">
    <source>
        <dbReference type="ARBA" id="ARBA00023004"/>
    </source>
</evidence>
<protein>
    <recommendedName>
        <fullName evidence="14">Cytochrome P450</fullName>
    </recommendedName>
</protein>
<keyword evidence="13" id="KW-1185">Reference proteome</keyword>
<comment type="caution">
    <text evidence="12">The sequence shown here is derived from an EMBL/GenBank/DDBJ whole genome shotgun (WGS) entry which is preliminary data.</text>
</comment>
<evidence type="ECO:0000256" key="6">
    <source>
        <dbReference type="ARBA" id="ARBA00022723"/>
    </source>
</evidence>
<organism evidence="12 13">
    <name type="scientific">Coprinellus micaceus</name>
    <name type="common">Glistening ink-cap mushroom</name>
    <name type="synonym">Coprinus micaceus</name>
    <dbReference type="NCBI Taxonomy" id="71717"/>
    <lineage>
        <taxon>Eukaryota</taxon>
        <taxon>Fungi</taxon>
        <taxon>Dikarya</taxon>
        <taxon>Basidiomycota</taxon>
        <taxon>Agaricomycotina</taxon>
        <taxon>Agaricomycetes</taxon>
        <taxon>Agaricomycetidae</taxon>
        <taxon>Agaricales</taxon>
        <taxon>Agaricineae</taxon>
        <taxon>Psathyrellaceae</taxon>
        <taxon>Coprinellus</taxon>
    </lineage>
</organism>
<dbReference type="OrthoDB" id="1055148at2759"/>
<dbReference type="PANTHER" id="PTHR46300:SF2">
    <property type="entry name" value="CYTOCHROME P450 MONOOXYGENASE ALNH-RELATED"/>
    <property type="match status" value="1"/>
</dbReference>